<evidence type="ECO:0000256" key="2">
    <source>
        <dbReference type="ARBA" id="ARBA00010900"/>
    </source>
</evidence>
<dbReference type="GO" id="GO:0071008">
    <property type="term" value="C:U2-type post-mRNA release spliceosomal complex"/>
    <property type="evidence" value="ECO:0007669"/>
    <property type="project" value="TreeGrafter"/>
</dbReference>
<evidence type="ECO:0000256" key="7">
    <source>
        <dbReference type="SAM" id="MobiDB-lite"/>
    </source>
</evidence>
<dbReference type="AlphaFoldDB" id="A0A1Y2DGV8"/>
<dbReference type="Pfam" id="PF01585">
    <property type="entry name" value="G-patch"/>
    <property type="match status" value="1"/>
</dbReference>
<feature type="region of interest" description="Disordered" evidence="7">
    <location>
        <begin position="215"/>
        <end position="234"/>
    </location>
</feature>
<feature type="compositionally biased region" description="Basic and acidic residues" evidence="7">
    <location>
        <begin position="279"/>
        <end position="300"/>
    </location>
</feature>
<keyword evidence="6" id="KW-0539">Nucleus</keyword>
<comment type="caution">
    <text evidence="9">The sequence shown here is derived from an EMBL/GenBank/DDBJ whole genome shotgun (WGS) entry which is preliminary data.</text>
</comment>
<organism evidence="9 10">
    <name type="scientific">Pseudomassariella vexata</name>
    <dbReference type="NCBI Taxonomy" id="1141098"/>
    <lineage>
        <taxon>Eukaryota</taxon>
        <taxon>Fungi</taxon>
        <taxon>Dikarya</taxon>
        <taxon>Ascomycota</taxon>
        <taxon>Pezizomycotina</taxon>
        <taxon>Sordariomycetes</taxon>
        <taxon>Xylariomycetidae</taxon>
        <taxon>Amphisphaeriales</taxon>
        <taxon>Pseudomassariaceae</taxon>
        <taxon>Pseudomassariella</taxon>
    </lineage>
</organism>
<dbReference type="RefSeq" id="XP_040711384.1">
    <property type="nucleotide sequence ID" value="XM_040861145.1"/>
</dbReference>
<feature type="compositionally biased region" description="Polar residues" evidence="7">
    <location>
        <begin position="166"/>
        <end position="187"/>
    </location>
</feature>
<feature type="domain" description="G-patch" evidence="8">
    <location>
        <begin position="235"/>
        <end position="281"/>
    </location>
</feature>
<dbReference type="EMBL" id="MCFJ01000016">
    <property type="protein sequence ID" value="ORY58467.1"/>
    <property type="molecule type" value="Genomic_DNA"/>
</dbReference>
<dbReference type="GO" id="GO:0003677">
    <property type="term" value="F:DNA binding"/>
    <property type="evidence" value="ECO:0007669"/>
    <property type="project" value="UniProtKB-KW"/>
</dbReference>
<feature type="compositionally biased region" description="Polar residues" evidence="7">
    <location>
        <begin position="320"/>
        <end position="329"/>
    </location>
</feature>
<evidence type="ECO:0000256" key="4">
    <source>
        <dbReference type="ARBA" id="ARBA00022728"/>
    </source>
</evidence>
<evidence type="ECO:0000256" key="3">
    <source>
        <dbReference type="ARBA" id="ARBA00022664"/>
    </source>
</evidence>
<dbReference type="InterPro" id="IPR022783">
    <property type="entry name" value="GCFC_dom"/>
</dbReference>
<sequence>MSFNAGNISKADAAAYSSSDSDENDDDDFAIPSVDPRADDFGDFNPRKKRRTGGNAKESAALGIFASDSEDDGPGRRWKGKQNLRSKNMAFVSAGQMKLDENEDDEEDGEDDEYTDTGRPGLGAKLTVTVEKEEDDDDEDEDESMAGVGLGFRQSGQGLGWAPPTETENTTSASTPSKPAFRTTGSFKTKYDGSTPLGKGFVPSSANVPVLKDDLEDDTPVIKPKPSAFGGGGKAKSFAARMMEKMGYVGGKGLGAEGQGRNVIIEPNLRPQGVGLGAVREKSQKERDEEKRQARLRGEEIVDSDEEKKKRKRDRKKQGHVSSAGSGASTPRKPKTRYLTVSDIKKAAPGLHIPDAFAPILDMTGPGKKMLTSGSGLLTPTTGTEVVEQTEARKLAGRAQRDLSAFVEEWKTLEERKAWLGMETHQRQQELDEVQKEFASLQKFASALDVISQAARDKEWDPIIKGLKDVEAAGSSDDDYAAIAVAAIHPFMRDAVQGWLPMEDPKLGNFVSDLTSIRGVLSLDDKVINGNAVAKWDEHDIDGTHRHHKKSTTPYESMIYKLLFPKLITTIATQWDVYDSAPLLAVFDKWDSLLPGFVRTQLLDQVVRRLDDAISAWKPRKKHQQHLPHLWLFPWFQHLPTHHLDPRGTGIVSDVRRKFRALIDAWDFDKGVIPGLKQWKEIFRPSKSQDQWKPLIMHHVLPAMARYLRTNFRVDPGDQEPYLPMLTGVLKWMDVLAPSMVAEVLVAEVFPMWLDVLYQWLTSDEANYEEVGAWFEWWQNEVLGDLKSNESIAAEFEKGMALIEQALDLGPNAKSRLSAPRKQPAHQPKPRSHRDKAQRIEQHMPTAQPPEPVQREKTFRDEIEDWCNENDLRFIPTHKFTDTGEKYVRLTARMDGKGGVMAYFRKSETGEVLVVESRKTNMQLRRDAPVDRELLLEVLLKEVE</sequence>
<dbReference type="Pfam" id="PF12457">
    <property type="entry name" value="TIP_N"/>
    <property type="match status" value="1"/>
</dbReference>
<accession>A0A1Y2DGV8</accession>
<dbReference type="GO" id="GO:0000390">
    <property type="term" value="P:spliceosomal complex disassembly"/>
    <property type="evidence" value="ECO:0007669"/>
    <property type="project" value="InterPro"/>
</dbReference>
<evidence type="ECO:0000313" key="9">
    <source>
        <dbReference type="EMBL" id="ORY58467.1"/>
    </source>
</evidence>
<evidence type="ECO:0000259" key="8">
    <source>
        <dbReference type="PROSITE" id="PS50174"/>
    </source>
</evidence>
<evidence type="ECO:0000256" key="6">
    <source>
        <dbReference type="ARBA" id="ARBA00023242"/>
    </source>
</evidence>
<dbReference type="PANTHER" id="PTHR23329">
    <property type="entry name" value="TUFTELIN-INTERACTING PROTEIN 11-RELATED"/>
    <property type="match status" value="1"/>
</dbReference>
<reference evidence="9 10" key="1">
    <citation type="submission" date="2016-07" db="EMBL/GenBank/DDBJ databases">
        <title>Pervasive Adenine N6-methylation of Active Genes in Fungi.</title>
        <authorList>
            <consortium name="DOE Joint Genome Institute"/>
            <person name="Mondo S.J."/>
            <person name="Dannebaum R.O."/>
            <person name="Kuo R.C."/>
            <person name="Labutti K."/>
            <person name="Haridas S."/>
            <person name="Kuo A."/>
            <person name="Salamov A."/>
            <person name="Ahrendt S.R."/>
            <person name="Lipzen A."/>
            <person name="Sullivan W."/>
            <person name="Andreopoulos W.B."/>
            <person name="Clum A."/>
            <person name="Lindquist E."/>
            <person name="Daum C."/>
            <person name="Ramamoorthy G.K."/>
            <person name="Gryganskyi A."/>
            <person name="Culley D."/>
            <person name="Magnuson J.K."/>
            <person name="James T.Y."/>
            <person name="O'Malley M.A."/>
            <person name="Stajich J.E."/>
            <person name="Spatafora J.W."/>
            <person name="Visel A."/>
            <person name="Grigoriev I.V."/>
        </authorList>
    </citation>
    <scope>NUCLEOTIDE SEQUENCE [LARGE SCALE GENOMIC DNA]</scope>
    <source>
        <strain evidence="9 10">CBS 129021</strain>
    </source>
</reference>
<dbReference type="SMART" id="SM00443">
    <property type="entry name" value="G_patch"/>
    <property type="match status" value="1"/>
</dbReference>
<proteinExistence type="inferred from homology"/>
<dbReference type="GeneID" id="63777357"/>
<dbReference type="PANTHER" id="PTHR23329:SF1">
    <property type="entry name" value="TUFTELIN-INTERACTING PROTEIN 11"/>
    <property type="match status" value="1"/>
</dbReference>
<dbReference type="InParanoid" id="A0A1Y2DGV8"/>
<keyword evidence="10" id="KW-1185">Reference proteome</keyword>
<evidence type="ECO:0000256" key="5">
    <source>
        <dbReference type="ARBA" id="ARBA00023187"/>
    </source>
</evidence>
<evidence type="ECO:0000256" key="1">
    <source>
        <dbReference type="ARBA" id="ARBA00004123"/>
    </source>
</evidence>
<comment type="subcellular location">
    <subcellularLocation>
        <location evidence="1">Nucleus</location>
    </subcellularLocation>
</comment>
<keyword evidence="4" id="KW-0747">Spliceosome</keyword>
<keyword evidence="3" id="KW-0507">mRNA processing</keyword>
<protein>
    <submittedName>
        <fullName evidence="9">GC-rich sequence DNA-binding factor-like protein-domain-containing protein</fullName>
    </submittedName>
</protein>
<dbReference type="Proteomes" id="UP000193689">
    <property type="component" value="Unassembled WGS sequence"/>
</dbReference>
<keyword evidence="5" id="KW-0508">mRNA splicing</keyword>
<feature type="region of interest" description="Disordered" evidence="7">
    <location>
        <begin position="1"/>
        <end position="206"/>
    </location>
</feature>
<feature type="compositionally biased region" description="Acidic residues" evidence="7">
    <location>
        <begin position="101"/>
        <end position="115"/>
    </location>
</feature>
<dbReference type="InterPro" id="IPR000467">
    <property type="entry name" value="G_patch_dom"/>
</dbReference>
<feature type="region of interest" description="Disordered" evidence="7">
    <location>
        <begin position="813"/>
        <end position="856"/>
    </location>
</feature>
<dbReference type="InterPro" id="IPR045211">
    <property type="entry name" value="TFP11/STIP/Ntr1"/>
</dbReference>
<gene>
    <name evidence="9" type="ORF">BCR38DRAFT_447366</name>
</gene>
<comment type="similarity">
    <text evidence="2">Belongs to the TFP11/STIP family.</text>
</comment>
<name>A0A1Y2DGV8_9PEZI</name>
<feature type="compositionally biased region" description="Acidic residues" evidence="7">
    <location>
        <begin position="132"/>
        <end position="144"/>
    </location>
</feature>
<dbReference type="STRING" id="1141098.A0A1Y2DGV8"/>
<feature type="compositionally biased region" description="Acidic residues" evidence="7">
    <location>
        <begin position="20"/>
        <end position="29"/>
    </location>
</feature>
<keyword evidence="9" id="KW-0238">DNA-binding</keyword>
<feature type="region of interest" description="Disordered" evidence="7">
    <location>
        <begin position="265"/>
        <end position="337"/>
    </location>
</feature>
<dbReference type="PROSITE" id="PS50174">
    <property type="entry name" value="G_PATCH"/>
    <property type="match status" value="1"/>
</dbReference>
<evidence type="ECO:0000313" key="10">
    <source>
        <dbReference type="Proteomes" id="UP000193689"/>
    </source>
</evidence>
<dbReference type="OrthoDB" id="4822at2759"/>
<dbReference type="Pfam" id="PF07842">
    <property type="entry name" value="GCFC"/>
    <property type="match status" value="1"/>
</dbReference>
<feature type="compositionally biased region" description="Basic residues" evidence="7">
    <location>
        <begin position="309"/>
        <end position="319"/>
    </location>
</feature>
<dbReference type="InterPro" id="IPR022159">
    <property type="entry name" value="STIP/TFIP11_N"/>
</dbReference>
<feature type="compositionally biased region" description="Low complexity" evidence="7">
    <location>
        <begin position="9"/>
        <end position="19"/>
    </location>
</feature>